<dbReference type="EMBL" id="CP097504">
    <property type="protein sequence ID" value="URD90009.1"/>
    <property type="molecule type" value="Genomic_DNA"/>
</dbReference>
<proteinExistence type="predicted"/>
<evidence type="ECO:0000313" key="2">
    <source>
        <dbReference type="EMBL" id="URD90009.1"/>
    </source>
</evidence>
<reference evidence="2" key="1">
    <citation type="submission" date="2022-05" db="EMBL/GenBank/DDBJ databases">
        <title>The Musa troglodytarum L. genome provides insights into the mechanism of non-climacteric behaviour and enrichment of carotenoids.</title>
        <authorList>
            <person name="Wang J."/>
        </authorList>
    </citation>
    <scope>NUCLEOTIDE SEQUENCE</scope>
    <source>
        <tissue evidence="2">Leaf</tissue>
    </source>
</reference>
<sequence length="84" mass="9117">MHQHPARNKGAPLGRTVTKARVGSDNITVGLGKRKVAAKDSSQLAFFGQKRGETGKNFVNQQADLSFQIGDRRTDRSKAPRSAP</sequence>
<name>A0A9E7F5U9_9LILI</name>
<keyword evidence="3" id="KW-1185">Reference proteome</keyword>
<dbReference type="AlphaFoldDB" id="A0A9E7F5U9"/>
<gene>
    <name evidence="2" type="ORF">MUK42_28485</name>
</gene>
<protein>
    <submittedName>
        <fullName evidence="2">Uncharacterized protein</fullName>
    </submittedName>
</protein>
<dbReference type="OrthoDB" id="10429380at2759"/>
<dbReference type="Proteomes" id="UP001055439">
    <property type="component" value="Chromosome 2"/>
</dbReference>
<organism evidence="2 3">
    <name type="scientific">Musa troglodytarum</name>
    <name type="common">fe'i banana</name>
    <dbReference type="NCBI Taxonomy" id="320322"/>
    <lineage>
        <taxon>Eukaryota</taxon>
        <taxon>Viridiplantae</taxon>
        <taxon>Streptophyta</taxon>
        <taxon>Embryophyta</taxon>
        <taxon>Tracheophyta</taxon>
        <taxon>Spermatophyta</taxon>
        <taxon>Magnoliopsida</taxon>
        <taxon>Liliopsida</taxon>
        <taxon>Zingiberales</taxon>
        <taxon>Musaceae</taxon>
        <taxon>Musa</taxon>
    </lineage>
</organism>
<accession>A0A9E7F5U9</accession>
<evidence type="ECO:0000256" key="1">
    <source>
        <dbReference type="SAM" id="MobiDB-lite"/>
    </source>
</evidence>
<evidence type="ECO:0000313" key="3">
    <source>
        <dbReference type="Proteomes" id="UP001055439"/>
    </source>
</evidence>
<feature type="region of interest" description="Disordered" evidence="1">
    <location>
        <begin position="57"/>
        <end position="84"/>
    </location>
</feature>